<comment type="caution">
    <text evidence="4">The sequence shown here is derived from an EMBL/GenBank/DDBJ whole genome shotgun (WGS) entry which is preliminary data.</text>
</comment>
<evidence type="ECO:0000313" key="5">
    <source>
        <dbReference type="Proteomes" id="UP000187209"/>
    </source>
</evidence>
<dbReference type="SUPFAM" id="SSF47473">
    <property type="entry name" value="EF-hand"/>
    <property type="match status" value="1"/>
</dbReference>
<dbReference type="AlphaFoldDB" id="A0A1R2CS92"/>
<evidence type="ECO:0000313" key="4">
    <source>
        <dbReference type="EMBL" id="OMJ91886.1"/>
    </source>
</evidence>
<proteinExistence type="predicted"/>
<evidence type="ECO:0008006" key="6">
    <source>
        <dbReference type="Google" id="ProtNLM"/>
    </source>
</evidence>
<gene>
    <name evidence="4" type="ORF">SteCoe_5442</name>
</gene>
<dbReference type="Proteomes" id="UP000187209">
    <property type="component" value="Unassembled WGS sequence"/>
</dbReference>
<name>A0A1R2CS92_9CILI</name>
<evidence type="ECO:0000259" key="2">
    <source>
        <dbReference type="PROSITE" id="PS50222"/>
    </source>
</evidence>
<protein>
    <recommendedName>
        <fullName evidence="6">EF-hand domain-containing protein</fullName>
    </recommendedName>
</protein>
<accession>A0A1R2CS92</accession>
<evidence type="ECO:0000259" key="3">
    <source>
        <dbReference type="PROSITE" id="PS51394"/>
    </source>
</evidence>
<reference evidence="4 5" key="1">
    <citation type="submission" date="2016-11" db="EMBL/GenBank/DDBJ databases">
        <title>The macronuclear genome of Stentor coeruleus: a giant cell with tiny introns.</title>
        <authorList>
            <person name="Slabodnick M."/>
            <person name="Ruby J.G."/>
            <person name="Reiff S.B."/>
            <person name="Swart E.C."/>
            <person name="Gosai S."/>
            <person name="Prabakaran S."/>
            <person name="Witkowska E."/>
            <person name="Larue G.E."/>
            <person name="Fisher S."/>
            <person name="Freeman R.M."/>
            <person name="Gunawardena J."/>
            <person name="Chu W."/>
            <person name="Stover N.A."/>
            <person name="Gregory B.D."/>
            <person name="Nowacki M."/>
            <person name="Derisi J."/>
            <person name="Roy S.W."/>
            <person name="Marshall W.F."/>
            <person name="Sood P."/>
        </authorList>
    </citation>
    <scope>NUCLEOTIDE SEQUENCE [LARGE SCALE GENOMIC DNA]</scope>
    <source>
        <strain evidence="4">WM001</strain>
    </source>
</reference>
<dbReference type="PANTHER" id="PTHR35381">
    <property type="entry name" value="EF-HAND DOMAIN-CONTAINING PROTEIN"/>
    <property type="match status" value="1"/>
</dbReference>
<dbReference type="PANTHER" id="PTHR35381:SF1">
    <property type="entry name" value="EF-HAND DOMAIN-CONTAINING PROTEIN"/>
    <property type="match status" value="1"/>
</dbReference>
<dbReference type="Gene3D" id="3.10.20.870">
    <property type="entry name" value="PFU (PLAA family ubiquitin binding), C-terminal domain"/>
    <property type="match status" value="1"/>
</dbReference>
<feature type="domain" description="PFU" evidence="3">
    <location>
        <begin position="1"/>
        <end position="88"/>
    </location>
</feature>
<dbReference type="InterPro" id="IPR011992">
    <property type="entry name" value="EF-hand-dom_pair"/>
</dbReference>
<feature type="domain" description="EF-hand" evidence="2">
    <location>
        <begin position="416"/>
        <end position="451"/>
    </location>
</feature>
<dbReference type="GO" id="GO:0005509">
    <property type="term" value="F:calcium ion binding"/>
    <property type="evidence" value="ECO:0007669"/>
    <property type="project" value="InterPro"/>
</dbReference>
<evidence type="ECO:0000256" key="1">
    <source>
        <dbReference type="SAM" id="Coils"/>
    </source>
</evidence>
<dbReference type="PROSITE" id="PS50222">
    <property type="entry name" value="EF_HAND_2"/>
    <property type="match status" value="1"/>
</dbReference>
<sequence length="570" mass="66793">MEDPTSLSDKEPSFQDNLDLNKNQEYLVMTVEIGDGRTDIIAIHENDDPSLLAQEFASKHNLDLSLQKSLSKLIRQNKELVEKKNSIDAEIENWSDWPGSNYQSQNINKYDSFTPKINEKSRKIIAKCERRGNVYERLYQKGKKPIETKEQTKTMDVTSKSKISANNINYGEWLYVRGMKMKEAAKKTTEDKKKEQVEKDSKELTFSPTINKISSLMSPRYYEKPEDILYKKAEMTKQKIESMRQKLEEEKFKECSFTPAINSGPRTRETDKSIHENLYSQAEKNKEKMLVKRENEIRQYSFTPNVGLTKKRDSESHEPVYERLLSSRKKFEDDLEEVRKAKISEFDENTGQKLFKPVIESKVEPRDKPIWEILYNKNSETKKERESLMDEEKRFWEANASAQKTTENTQKIFADFKEKQYEKMFNLMDSDKDGKISANAISLDGLDMKTIELLKPIFENIEETHEEIDFKGFLDRIEIVSKLMNVGDRAYLIKRESRPQTEQVNKERVPYVSPTSAKLAEKKRADLPESMYDRLVAASSLAEMRIKKHKELNQMFELKDCTFRPNLTKH</sequence>
<feature type="coiled-coil region" evidence="1">
    <location>
        <begin position="279"/>
        <end position="341"/>
    </location>
</feature>
<dbReference type="InterPro" id="IPR002048">
    <property type="entry name" value="EF_hand_dom"/>
</dbReference>
<keyword evidence="5" id="KW-1185">Reference proteome</keyword>
<dbReference type="EMBL" id="MPUH01000072">
    <property type="protein sequence ID" value="OMJ91886.1"/>
    <property type="molecule type" value="Genomic_DNA"/>
</dbReference>
<dbReference type="InterPro" id="IPR015155">
    <property type="entry name" value="PFU"/>
</dbReference>
<dbReference type="InterPro" id="IPR038122">
    <property type="entry name" value="PFU_sf"/>
</dbReference>
<dbReference type="PROSITE" id="PS51394">
    <property type="entry name" value="PFU"/>
    <property type="match status" value="1"/>
</dbReference>
<organism evidence="4 5">
    <name type="scientific">Stentor coeruleus</name>
    <dbReference type="NCBI Taxonomy" id="5963"/>
    <lineage>
        <taxon>Eukaryota</taxon>
        <taxon>Sar</taxon>
        <taxon>Alveolata</taxon>
        <taxon>Ciliophora</taxon>
        <taxon>Postciliodesmatophora</taxon>
        <taxon>Heterotrichea</taxon>
        <taxon>Heterotrichida</taxon>
        <taxon>Stentoridae</taxon>
        <taxon>Stentor</taxon>
    </lineage>
</organism>
<dbReference type="OrthoDB" id="313506at2759"/>
<keyword evidence="1" id="KW-0175">Coiled coil</keyword>